<evidence type="ECO:0000313" key="2">
    <source>
        <dbReference type="Proteomes" id="UP001497535"/>
    </source>
</evidence>
<organism evidence="1 2">
    <name type="scientific">Meloidogyne enterolobii</name>
    <name type="common">Root-knot nematode worm</name>
    <name type="synonym">Meloidogyne mayaguensis</name>
    <dbReference type="NCBI Taxonomy" id="390850"/>
    <lineage>
        <taxon>Eukaryota</taxon>
        <taxon>Metazoa</taxon>
        <taxon>Ecdysozoa</taxon>
        <taxon>Nematoda</taxon>
        <taxon>Chromadorea</taxon>
        <taxon>Rhabditida</taxon>
        <taxon>Tylenchina</taxon>
        <taxon>Tylenchomorpha</taxon>
        <taxon>Tylenchoidea</taxon>
        <taxon>Meloidogynidae</taxon>
        <taxon>Meloidogyninae</taxon>
        <taxon>Meloidogyne</taxon>
    </lineage>
</organism>
<reference evidence="1" key="1">
    <citation type="submission" date="2023-11" db="EMBL/GenBank/DDBJ databases">
        <authorList>
            <person name="Poullet M."/>
        </authorList>
    </citation>
    <scope>NUCLEOTIDE SEQUENCE</scope>
    <source>
        <strain evidence="1">E1834</strain>
    </source>
</reference>
<protein>
    <submittedName>
        <fullName evidence="1">Uncharacterized protein</fullName>
    </submittedName>
</protein>
<evidence type="ECO:0000313" key="1">
    <source>
        <dbReference type="EMBL" id="CAK5109158.1"/>
    </source>
</evidence>
<gene>
    <name evidence="1" type="ORF">MENTE1834_LOCUS44107</name>
</gene>
<dbReference type="EMBL" id="CAVMJV010000131">
    <property type="protein sequence ID" value="CAK5109158.1"/>
    <property type="molecule type" value="Genomic_DNA"/>
</dbReference>
<comment type="caution">
    <text evidence="1">The sequence shown here is derived from an EMBL/GenBank/DDBJ whole genome shotgun (WGS) entry which is preliminary data.</text>
</comment>
<proteinExistence type="predicted"/>
<keyword evidence="2" id="KW-1185">Reference proteome</keyword>
<name>A0ACB1AXY7_MELEN</name>
<accession>A0ACB1AXY7</accession>
<sequence length="223" mass="24819">MDPNEIKKEPQTPSSQKRASLTFARNHPGSLSPRRLPTSASYASALSSTTGSAFNPSAVVRRELELERAESSASTTRASSARRQQSIGPPQVPVSRRSMDFDPANIANIRQQRRSLMGQLSSNVSTTGAINASLALQAATTKIDNRPAIVIEIGNRLTKIGFAGEFVPLDVFRTEWLDPMETTGRTVPSPIFCRDWSEQEQYERLVKFFRVIVFRFVFILNIF</sequence>
<dbReference type="Proteomes" id="UP001497535">
    <property type="component" value="Unassembled WGS sequence"/>
</dbReference>